<organism evidence="1 2">
    <name type="scientific">Formimonas warabiya</name>
    <dbReference type="NCBI Taxonomy" id="1761012"/>
    <lineage>
        <taxon>Bacteria</taxon>
        <taxon>Bacillati</taxon>
        <taxon>Bacillota</taxon>
        <taxon>Clostridia</taxon>
        <taxon>Eubacteriales</taxon>
        <taxon>Peptococcaceae</taxon>
        <taxon>Candidatus Formimonas</taxon>
    </lineage>
</organism>
<evidence type="ECO:0000313" key="2">
    <source>
        <dbReference type="Proteomes" id="UP000323521"/>
    </source>
</evidence>
<dbReference type="EMBL" id="CP017634">
    <property type="protein sequence ID" value="ATW25089.1"/>
    <property type="molecule type" value="Genomic_DNA"/>
</dbReference>
<dbReference type="RefSeq" id="WP_148134333.1">
    <property type="nucleotide sequence ID" value="NZ_CP017634.1"/>
</dbReference>
<protein>
    <recommendedName>
        <fullName evidence="3">DUF3795 domain-containing protein</fullName>
    </recommendedName>
</protein>
<evidence type="ECO:0000313" key="1">
    <source>
        <dbReference type="EMBL" id="ATW25089.1"/>
    </source>
</evidence>
<keyword evidence="2" id="KW-1185">Reference proteome</keyword>
<dbReference type="Pfam" id="PF12675">
    <property type="entry name" value="DUF3795"/>
    <property type="match status" value="1"/>
</dbReference>
<name>A0A3G1KRK0_FORW1</name>
<dbReference type="InterPro" id="IPR024227">
    <property type="entry name" value="DUF3795"/>
</dbReference>
<dbReference type="KEGG" id="fwa:DCMF_10150"/>
<proteinExistence type="predicted"/>
<accession>A0A3G1KRK0</accession>
<evidence type="ECO:0008006" key="3">
    <source>
        <dbReference type="Google" id="ProtNLM"/>
    </source>
</evidence>
<dbReference type="AlphaFoldDB" id="A0A3G1KRK0"/>
<reference evidence="1 2" key="1">
    <citation type="submission" date="2016-10" db="EMBL/GenBank/DDBJ databases">
        <title>Complete Genome Sequence of Peptococcaceae strain DCMF.</title>
        <authorList>
            <person name="Edwards R.J."/>
            <person name="Holland S.I."/>
            <person name="Deshpande N.P."/>
            <person name="Wong Y.K."/>
            <person name="Ertan H."/>
            <person name="Manefield M."/>
            <person name="Russell T.L."/>
            <person name="Lee M.J."/>
        </authorList>
    </citation>
    <scope>NUCLEOTIDE SEQUENCE [LARGE SCALE GENOMIC DNA]</scope>
    <source>
        <strain evidence="1 2">DCMF</strain>
    </source>
</reference>
<sequence length="147" mass="17089">MALCEIVNKIAACGLDCSRCADYENGEIKKLSRRLQGLLKGYERLALIKAKTNPAFEGFKDFQELLNIFAGASCGGCSSQNVKCPIDCHAKTCHKEKKVDFCFQCDEYPCERQFEGKMRERWMERNNRMREIGVERYYEEQSKMPRY</sequence>
<dbReference type="Proteomes" id="UP000323521">
    <property type="component" value="Chromosome"/>
</dbReference>
<dbReference type="OrthoDB" id="5419848at2"/>
<gene>
    <name evidence="1" type="ORF">DCMF_10150</name>
</gene>